<dbReference type="InterPro" id="IPR011856">
    <property type="entry name" value="tRNA_endonuc-like_dom_sf"/>
</dbReference>
<name>A0ABT7AYW4_9CYAN</name>
<gene>
    <name evidence="1" type="ORF">PMG71_21955</name>
</gene>
<dbReference type="EMBL" id="JAQOSP010000141">
    <property type="protein sequence ID" value="MDJ1172096.1"/>
    <property type="molecule type" value="Genomic_DNA"/>
</dbReference>
<dbReference type="Proteomes" id="UP001235303">
    <property type="component" value="Unassembled WGS sequence"/>
</dbReference>
<dbReference type="Pfam" id="PF08814">
    <property type="entry name" value="XisH"/>
    <property type="match status" value="1"/>
</dbReference>
<dbReference type="Gene3D" id="3.40.1350.10">
    <property type="match status" value="1"/>
</dbReference>
<protein>
    <submittedName>
        <fullName evidence="1">XisH family protein</fullName>
    </submittedName>
</protein>
<dbReference type="CDD" id="cd22366">
    <property type="entry name" value="XisH-like"/>
    <property type="match status" value="1"/>
</dbReference>
<evidence type="ECO:0000313" key="2">
    <source>
        <dbReference type="Proteomes" id="UP001235303"/>
    </source>
</evidence>
<keyword evidence="2" id="KW-1185">Reference proteome</keyword>
<dbReference type="RefSeq" id="WP_283755849.1">
    <property type="nucleotide sequence ID" value="NZ_JAQOSP010000141.1"/>
</dbReference>
<evidence type="ECO:0000313" key="1">
    <source>
        <dbReference type="EMBL" id="MDJ1172096.1"/>
    </source>
</evidence>
<comment type="caution">
    <text evidence="1">The sequence shown here is derived from an EMBL/GenBank/DDBJ whole genome shotgun (WGS) entry which is preliminary data.</text>
</comment>
<dbReference type="SUPFAM" id="SSF52980">
    <property type="entry name" value="Restriction endonuclease-like"/>
    <property type="match status" value="1"/>
</dbReference>
<proteinExistence type="predicted"/>
<dbReference type="InterPro" id="IPR011335">
    <property type="entry name" value="Restrct_endonuc-II-like"/>
</dbReference>
<organism evidence="1 2">
    <name type="scientific">Roseofilum acuticapitatum BLCC-M154</name>
    <dbReference type="NCBI Taxonomy" id="3022444"/>
    <lineage>
        <taxon>Bacteria</taxon>
        <taxon>Bacillati</taxon>
        <taxon>Cyanobacteriota</taxon>
        <taxon>Cyanophyceae</taxon>
        <taxon>Desertifilales</taxon>
        <taxon>Desertifilaceae</taxon>
        <taxon>Roseofilum</taxon>
        <taxon>Roseofilum acuticapitatum</taxon>
    </lineage>
</organism>
<dbReference type="InterPro" id="IPR014919">
    <property type="entry name" value="XisH"/>
</dbReference>
<accession>A0ABT7AYW4</accession>
<reference evidence="1 2" key="1">
    <citation type="submission" date="2023-01" db="EMBL/GenBank/DDBJ databases">
        <title>Novel diversity within Roseofilum (Cyanobacteria; Desertifilaceae) from marine benthic mats with descriptions of four novel species.</title>
        <authorList>
            <person name="Wang Y."/>
            <person name="Berthold D.E."/>
            <person name="Hu J."/>
            <person name="Lefler F.W."/>
            <person name="Laughinghouse H.D. IV."/>
        </authorList>
    </citation>
    <scope>NUCLEOTIDE SEQUENCE [LARGE SCALE GENOMIC DNA]</scope>
    <source>
        <strain evidence="1 2">BLCC-M154</strain>
    </source>
</reference>
<sequence length="135" mass="15974">MPAKDTYHDAVKNALIKEGWTIVADPYPLEYEDVELYPDLAIENEQRQRKIIIEIKSFISRSLIKDFENALGQYIFYRNMIQLAQDEYQEIYLAVNDQIYETFFQRKSIQGAVKLNHVSLLVVNIKDEEIVQWID</sequence>